<dbReference type="InterPro" id="IPR029058">
    <property type="entry name" value="AB_hydrolase_fold"/>
</dbReference>
<organism evidence="1 2">
    <name type="scientific">Streptomyces djakartensis</name>
    <dbReference type="NCBI Taxonomy" id="68193"/>
    <lineage>
        <taxon>Bacteria</taxon>
        <taxon>Bacillati</taxon>
        <taxon>Actinomycetota</taxon>
        <taxon>Actinomycetes</taxon>
        <taxon>Kitasatosporales</taxon>
        <taxon>Streptomycetaceae</taxon>
        <taxon>Streptomyces</taxon>
    </lineage>
</organism>
<accession>A0ABQ3ADH1</accession>
<gene>
    <name evidence="1" type="ORF">GCM10010384_56240</name>
</gene>
<dbReference type="Gene3D" id="3.40.50.1820">
    <property type="entry name" value="alpha/beta hydrolase"/>
    <property type="match status" value="1"/>
</dbReference>
<reference evidence="2" key="1">
    <citation type="journal article" date="2019" name="Int. J. Syst. Evol. Microbiol.">
        <title>The Global Catalogue of Microorganisms (GCM) 10K type strain sequencing project: providing services to taxonomists for standard genome sequencing and annotation.</title>
        <authorList>
            <consortium name="The Broad Institute Genomics Platform"/>
            <consortium name="The Broad Institute Genome Sequencing Center for Infectious Disease"/>
            <person name="Wu L."/>
            <person name="Ma J."/>
        </authorList>
    </citation>
    <scope>NUCLEOTIDE SEQUENCE [LARGE SCALE GENOMIC DNA]</scope>
    <source>
        <strain evidence="2">JCM 4957</strain>
    </source>
</reference>
<dbReference type="Proteomes" id="UP000653308">
    <property type="component" value="Unassembled WGS sequence"/>
</dbReference>
<dbReference type="SUPFAM" id="SSF53474">
    <property type="entry name" value="alpha/beta-Hydrolases"/>
    <property type="match status" value="1"/>
</dbReference>
<keyword evidence="2" id="KW-1185">Reference proteome</keyword>
<evidence type="ECO:0000313" key="2">
    <source>
        <dbReference type="Proteomes" id="UP000653308"/>
    </source>
</evidence>
<name>A0ABQ3ADH1_9ACTN</name>
<comment type="caution">
    <text evidence="1">The sequence shown here is derived from an EMBL/GenBank/DDBJ whole genome shotgun (WGS) entry which is preliminary data.</text>
</comment>
<sequence length="74" mass="8088">MQDSVYLGNLGGLSAHRTLIRLDLRGTGRSAVPPDPASYRCDRQVADVAALREESGPQRLGQVSGPRRQLWCVL</sequence>
<evidence type="ECO:0000313" key="1">
    <source>
        <dbReference type="EMBL" id="GGY42141.1"/>
    </source>
</evidence>
<protein>
    <submittedName>
        <fullName evidence="1">Uncharacterized protein</fullName>
    </submittedName>
</protein>
<proteinExistence type="predicted"/>
<dbReference type="EMBL" id="BMWE01000020">
    <property type="protein sequence ID" value="GGY42141.1"/>
    <property type="molecule type" value="Genomic_DNA"/>
</dbReference>